<proteinExistence type="predicted"/>
<evidence type="ECO:0000313" key="2">
    <source>
        <dbReference type="Proteomes" id="UP000485058"/>
    </source>
</evidence>
<dbReference type="EMBL" id="BLLF01000744">
    <property type="protein sequence ID" value="GFH14579.1"/>
    <property type="molecule type" value="Genomic_DNA"/>
</dbReference>
<name>A0A699Z638_HAELA</name>
<gene>
    <name evidence="1" type="ORF">HaLaN_10662</name>
</gene>
<dbReference type="AlphaFoldDB" id="A0A699Z638"/>
<protein>
    <submittedName>
        <fullName evidence="1">Uncharacterized protein</fullName>
    </submittedName>
</protein>
<comment type="caution">
    <text evidence="1">The sequence shown here is derived from an EMBL/GenBank/DDBJ whole genome shotgun (WGS) entry which is preliminary data.</text>
</comment>
<accession>A0A699Z638</accession>
<dbReference type="Proteomes" id="UP000485058">
    <property type="component" value="Unassembled WGS sequence"/>
</dbReference>
<sequence length="112" mass="11793">MCLAKAPTANAMSGRVQQVRLRTAASSRRPILRCPPAGCTKGSRPHTLAGLPWGQPVPLPQWVSLSGWVAPWQGCIRCFRLLPPSAGAAGSEGDVGLGGRGNRNTGWGGWFC</sequence>
<evidence type="ECO:0000313" key="1">
    <source>
        <dbReference type="EMBL" id="GFH14579.1"/>
    </source>
</evidence>
<keyword evidence="2" id="KW-1185">Reference proteome</keyword>
<reference evidence="1 2" key="1">
    <citation type="submission" date="2020-02" db="EMBL/GenBank/DDBJ databases">
        <title>Draft genome sequence of Haematococcus lacustris strain NIES-144.</title>
        <authorList>
            <person name="Morimoto D."/>
            <person name="Nakagawa S."/>
            <person name="Yoshida T."/>
            <person name="Sawayama S."/>
        </authorList>
    </citation>
    <scope>NUCLEOTIDE SEQUENCE [LARGE SCALE GENOMIC DNA]</scope>
    <source>
        <strain evidence="1 2">NIES-144</strain>
    </source>
</reference>
<organism evidence="1 2">
    <name type="scientific">Haematococcus lacustris</name>
    <name type="common">Green alga</name>
    <name type="synonym">Haematococcus pluvialis</name>
    <dbReference type="NCBI Taxonomy" id="44745"/>
    <lineage>
        <taxon>Eukaryota</taxon>
        <taxon>Viridiplantae</taxon>
        <taxon>Chlorophyta</taxon>
        <taxon>core chlorophytes</taxon>
        <taxon>Chlorophyceae</taxon>
        <taxon>CS clade</taxon>
        <taxon>Chlamydomonadales</taxon>
        <taxon>Haematococcaceae</taxon>
        <taxon>Haematococcus</taxon>
    </lineage>
</organism>